<evidence type="ECO:0008006" key="4">
    <source>
        <dbReference type="Google" id="ProtNLM"/>
    </source>
</evidence>
<dbReference type="STRING" id="1618481.US54_C0004G0012"/>
<protein>
    <recommendedName>
        <fullName evidence="4">Fimbrial assembly family protein</fullName>
    </recommendedName>
</protein>
<organism evidence="2 3">
    <name type="scientific">Candidatus Roizmanbacteria bacterium GW2011_GWA2_37_7</name>
    <dbReference type="NCBI Taxonomy" id="1618481"/>
    <lineage>
        <taxon>Bacteria</taxon>
        <taxon>Candidatus Roizmaniibacteriota</taxon>
    </lineage>
</organism>
<proteinExistence type="predicted"/>
<dbReference type="Proteomes" id="UP000034471">
    <property type="component" value="Unassembled WGS sequence"/>
</dbReference>
<comment type="caution">
    <text evidence="2">The sequence shown here is derived from an EMBL/GenBank/DDBJ whole genome shotgun (WGS) entry which is preliminary data.</text>
</comment>
<keyword evidence="1" id="KW-0812">Transmembrane</keyword>
<reference evidence="2 3" key="1">
    <citation type="journal article" date="2015" name="Nature">
        <title>rRNA introns, odd ribosomes, and small enigmatic genomes across a large radiation of phyla.</title>
        <authorList>
            <person name="Brown C.T."/>
            <person name="Hug L.A."/>
            <person name="Thomas B.C."/>
            <person name="Sharon I."/>
            <person name="Castelle C.J."/>
            <person name="Singh A."/>
            <person name="Wilkins M.J."/>
            <person name="Williams K.H."/>
            <person name="Banfield J.F."/>
        </authorList>
    </citation>
    <scope>NUCLEOTIDE SEQUENCE [LARGE SCALE GENOMIC DNA]</scope>
</reference>
<keyword evidence="1" id="KW-1133">Transmembrane helix</keyword>
<accession>A0A0G0H675</accession>
<evidence type="ECO:0000313" key="2">
    <source>
        <dbReference type="EMBL" id="KKQ38753.1"/>
    </source>
</evidence>
<keyword evidence="1" id="KW-0472">Membrane</keyword>
<feature type="transmembrane region" description="Helical" evidence="1">
    <location>
        <begin position="29"/>
        <end position="49"/>
    </location>
</feature>
<evidence type="ECO:0000256" key="1">
    <source>
        <dbReference type="SAM" id="Phobius"/>
    </source>
</evidence>
<name>A0A0G0H675_9BACT</name>
<evidence type="ECO:0000313" key="3">
    <source>
        <dbReference type="Proteomes" id="UP000034471"/>
    </source>
</evidence>
<dbReference type="EMBL" id="LBTJ01000004">
    <property type="protein sequence ID" value="KKQ38753.1"/>
    <property type="molecule type" value="Genomic_DNA"/>
</dbReference>
<sequence>MKKRINLFSQRNENQTAQKYLQYGKRTTYWVLLFGVLFLMALFGTYFWFNRYLSELKNKKDTYNRYILTNKEFNQEIKHFVNKFSLLKTYLASDAAGYAYYKHLKSIIKPSGAVDTIDSFTINNLQVVSFSLSVPSYDEALRILDFFEQKEVLEQFDSLVLESFDITENSNSYTMSFNGKLKHIEK</sequence>
<dbReference type="AlphaFoldDB" id="A0A0G0H675"/>
<gene>
    <name evidence="2" type="ORF">US54_C0004G0012</name>
</gene>